<organism evidence="2 3">
    <name type="scientific">Deinobacterium chartae</name>
    <dbReference type="NCBI Taxonomy" id="521158"/>
    <lineage>
        <taxon>Bacteria</taxon>
        <taxon>Thermotogati</taxon>
        <taxon>Deinococcota</taxon>
        <taxon>Deinococci</taxon>
        <taxon>Deinococcales</taxon>
        <taxon>Deinococcaceae</taxon>
        <taxon>Deinobacterium</taxon>
    </lineage>
</organism>
<dbReference type="Proteomes" id="UP000569951">
    <property type="component" value="Unassembled WGS sequence"/>
</dbReference>
<dbReference type="Pfam" id="PF13531">
    <property type="entry name" value="SBP_bac_11"/>
    <property type="match status" value="1"/>
</dbReference>
<dbReference type="SUPFAM" id="SSF53850">
    <property type="entry name" value="Periplasmic binding protein-like II"/>
    <property type="match status" value="1"/>
</dbReference>
<dbReference type="EMBL" id="JACHHG010000009">
    <property type="protein sequence ID" value="MBB6099126.1"/>
    <property type="molecule type" value="Genomic_DNA"/>
</dbReference>
<evidence type="ECO:0000313" key="3">
    <source>
        <dbReference type="Proteomes" id="UP000569951"/>
    </source>
</evidence>
<dbReference type="AlphaFoldDB" id="A0A841I240"/>
<dbReference type="PANTHER" id="PTHR30632">
    <property type="entry name" value="MOLYBDATE-BINDING PERIPLASMIC PROTEIN"/>
    <property type="match status" value="1"/>
</dbReference>
<dbReference type="InterPro" id="IPR050682">
    <property type="entry name" value="ModA/WtpA"/>
</dbReference>
<feature type="chain" id="PRO_5032641850" evidence="1">
    <location>
        <begin position="19"/>
        <end position="237"/>
    </location>
</feature>
<sequence length="237" mass="25480">MRLLQALLALLLTAAAWASEVRAGVSAELHDAFKEIVRMYRQTYPEARLSITETVGPRDLEEADLWVGDARTVRANRALFEAGETRVIGVGRLALWLPKGSAVPLEDLGALTGIGVHAIAVPDPATSPYGEAALEVLRRAGVLEAVRPKLVSVGISELPAAALRADAAIVPNFQALGRSLQSKGRSLVINGDYPQLEVVVAVLKGKARGEVRDFARYLEGEGARTILRRYGFQGPRP</sequence>
<feature type="signal peptide" evidence="1">
    <location>
        <begin position="1"/>
        <end position="18"/>
    </location>
</feature>
<evidence type="ECO:0000313" key="2">
    <source>
        <dbReference type="EMBL" id="MBB6099126.1"/>
    </source>
</evidence>
<dbReference type="Gene3D" id="3.40.190.10">
    <property type="entry name" value="Periplasmic binding protein-like II"/>
    <property type="match status" value="2"/>
</dbReference>
<evidence type="ECO:0000256" key="1">
    <source>
        <dbReference type="SAM" id="SignalP"/>
    </source>
</evidence>
<protein>
    <submittedName>
        <fullName evidence="2">Molybdate transport system substrate-binding protein</fullName>
    </submittedName>
</protein>
<keyword evidence="3" id="KW-1185">Reference proteome</keyword>
<reference evidence="2 3" key="1">
    <citation type="submission" date="2020-08" db="EMBL/GenBank/DDBJ databases">
        <title>Genomic Encyclopedia of Type Strains, Phase IV (KMG-IV): sequencing the most valuable type-strain genomes for metagenomic binning, comparative biology and taxonomic classification.</title>
        <authorList>
            <person name="Goeker M."/>
        </authorList>
    </citation>
    <scope>NUCLEOTIDE SEQUENCE [LARGE SCALE GENOMIC DNA]</scope>
    <source>
        <strain evidence="2 3">DSM 21458</strain>
    </source>
</reference>
<comment type="caution">
    <text evidence="2">The sequence shown here is derived from an EMBL/GenBank/DDBJ whole genome shotgun (WGS) entry which is preliminary data.</text>
</comment>
<dbReference type="GO" id="GO:0030973">
    <property type="term" value="F:molybdate ion binding"/>
    <property type="evidence" value="ECO:0007669"/>
    <property type="project" value="TreeGrafter"/>
</dbReference>
<proteinExistence type="predicted"/>
<dbReference type="PANTHER" id="PTHR30632:SF14">
    <property type="entry name" value="TUNGSTATE_MOLYBDATE_CHROMATE-BINDING PROTEIN MODA"/>
    <property type="match status" value="1"/>
</dbReference>
<keyword evidence="1" id="KW-0732">Signal</keyword>
<dbReference type="RefSeq" id="WP_183987873.1">
    <property type="nucleotide sequence ID" value="NZ_JACHHG010000009.1"/>
</dbReference>
<dbReference type="GO" id="GO:0015689">
    <property type="term" value="P:molybdate ion transport"/>
    <property type="evidence" value="ECO:0007669"/>
    <property type="project" value="TreeGrafter"/>
</dbReference>
<accession>A0A841I240</accession>
<name>A0A841I240_9DEIO</name>
<gene>
    <name evidence="2" type="ORF">HNR42_002562</name>
</gene>